<feature type="compositionally biased region" description="Polar residues" evidence="1">
    <location>
        <begin position="53"/>
        <end position="65"/>
    </location>
</feature>
<accession>A0ABY4NAV8</accession>
<evidence type="ECO:0000256" key="2">
    <source>
        <dbReference type="SAM" id="SignalP"/>
    </source>
</evidence>
<feature type="signal peptide" evidence="2">
    <location>
        <begin position="1"/>
        <end position="31"/>
    </location>
</feature>
<name>A0ABY4NAV8_9MICO</name>
<evidence type="ECO:0000256" key="1">
    <source>
        <dbReference type="SAM" id="MobiDB-lite"/>
    </source>
</evidence>
<feature type="region of interest" description="Disordered" evidence="1">
    <location>
        <begin position="26"/>
        <end position="67"/>
    </location>
</feature>
<feature type="domain" description="Cyclophilin-like" evidence="3">
    <location>
        <begin position="76"/>
        <end position="186"/>
    </location>
</feature>
<dbReference type="SUPFAM" id="SSF50891">
    <property type="entry name" value="Cyclophilin-like"/>
    <property type="match status" value="1"/>
</dbReference>
<dbReference type="InterPro" id="IPR029000">
    <property type="entry name" value="Cyclophilin-like_dom_sf"/>
</dbReference>
<evidence type="ECO:0000313" key="5">
    <source>
        <dbReference type="Proteomes" id="UP001055868"/>
    </source>
</evidence>
<keyword evidence="2" id="KW-0732">Signal</keyword>
<reference evidence="4" key="1">
    <citation type="submission" date="2022-05" db="EMBL/GenBank/DDBJ databases">
        <title>Genomic analysis of Brachybacterium sp. CBA3104.</title>
        <authorList>
            <person name="Roh S.W."/>
            <person name="Kim Y.B."/>
            <person name="Kim Y."/>
        </authorList>
    </citation>
    <scope>NUCLEOTIDE SEQUENCE</scope>
    <source>
        <strain evidence="4">CBA3104</strain>
    </source>
</reference>
<dbReference type="RefSeq" id="WP_249480310.1">
    <property type="nucleotide sequence ID" value="NZ_CP097218.1"/>
</dbReference>
<dbReference type="EMBL" id="CP097218">
    <property type="protein sequence ID" value="UQN30911.1"/>
    <property type="molecule type" value="Genomic_DNA"/>
</dbReference>
<proteinExistence type="predicted"/>
<feature type="compositionally biased region" description="Polar residues" evidence="1">
    <location>
        <begin position="26"/>
        <end position="46"/>
    </location>
</feature>
<dbReference type="Pfam" id="PF18050">
    <property type="entry name" value="Cyclophil_like2"/>
    <property type="match status" value="1"/>
</dbReference>
<sequence>MRNATKTTTAFAASAVALALALTGCSGESSADQGTAAPTPSQSSPQAGDGGSTAPSPAPSDSQDGLRTLSGHRVSMTVDGHDYTMTLYDNPTADSLLEQLPLTVTSDDYPGYDEKVLRLEKGLSMEDAPKGDDPQHPEVGWYQPGGWIALYYGHIGYFDGKVPLGRIDATDDQLRSIPVGADVTFEIQD</sequence>
<dbReference type="PROSITE" id="PS51257">
    <property type="entry name" value="PROKAR_LIPOPROTEIN"/>
    <property type="match status" value="1"/>
</dbReference>
<keyword evidence="5" id="KW-1185">Reference proteome</keyword>
<feature type="chain" id="PRO_5046014614" evidence="2">
    <location>
        <begin position="32"/>
        <end position="189"/>
    </location>
</feature>
<gene>
    <name evidence="4" type="ORF">M4486_06340</name>
</gene>
<dbReference type="Proteomes" id="UP001055868">
    <property type="component" value="Chromosome"/>
</dbReference>
<evidence type="ECO:0000259" key="3">
    <source>
        <dbReference type="Pfam" id="PF18050"/>
    </source>
</evidence>
<dbReference type="InterPro" id="IPR041183">
    <property type="entry name" value="Cyclophilin-like"/>
</dbReference>
<organism evidence="4 5">
    <name type="scientific">Brachybacterium kimchii</name>
    <dbReference type="NCBI Taxonomy" id="2942909"/>
    <lineage>
        <taxon>Bacteria</taxon>
        <taxon>Bacillati</taxon>
        <taxon>Actinomycetota</taxon>
        <taxon>Actinomycetes</taxon>
        <taxon>Micrococcales</taxon>
        <taxon>Dermabacteraceae</taxon>
        <taxon>Brachybacterium</taxon>
    </lineage>
</organism>
<protein>
    <submittedName>
        <fullName evidence="4">Cyclophilin-like fold protein</fullName>
    </submittedName>
</protein>
<evidence type="ECO:0000313" key="4">
    <source>
        <dbReference type="EMBL" id="UQN30911.1"/>
    </source>
</evidence>
<dbReference type="Gene3D" id="2.40.100.20">
    <property type="match status" value="1"/>
</dbReference>